<dbReference type="Gene3D" id="1.10.390.10">
    <property type="entry name" value="Neutral Protease Domain 2"/>
    <property type="match status" value="1"/>
</dbReference>
<dbReference type="GO" id="GO:0005737">
    <property type="term" value="C:cytoplasm"/>
    <property type="evidence" value="ECO:0007669"/>
    <property type="project" value="TreeGrafter"/>
</dbReference>
<dbReference type="EMBL" id="JACHCA010000008">
    <property type="protein sequence ID" value="MBB6129017.1"/>
    <property type="molecule type" value="Genomic_DNA"/>
</dbReference>
<reference evidence="4 5" key="1">
    <citation type="submission" date="2020-08" db="EMBL/GenBank/DDBJ databases">
        <title>Genomic Encyclopedia of Type Strains, Phase IV (KMG-V): Genome sequencing to study the core and pangenomes of soil and plant-associated prokaryotes.</title>
        <authorList>
            <person name="Whitman W."/>
        </authorList>
    </citation>
    <scope>NUCLEOTIDE SEQUENCE [LARGE SCALE GENOMIC DNA]</scope>
    <source>
        <strain evidence="4 5">MP601</strain>
    </source>
</reference>
<dbReference type="AlphaFoldDB" id="A0A841JDP4"/>
<evidence type="ECO:0000313" key="4">
    <source>
        <dbReference type="EMBL" id="MBB6129017.1"/>
    </source>
</evidence>
<dbReference type="InterPro" id="IPR027268">
    <property type="entry name" value="Peptidase_M4/M1_CTD_sf"/>
</dbReference>
<feature type="domain" description="Peptidase M1 membrane alanine aminopeptidase" evidence="3">
    <location>
        <begin position="370"/>
        <end position="566"/>
    </location>
</feature>
<protein>
    <recommendedName>
        <fullName evidence="3">Peptidase M1 membrane alanine aminopeptidase domain-containing protein</fullName>
    </recommendedName>
</protein>
<evidence type="ECO:0000259" key="3">
    <source>
        <dbReference type="Pfam" id="PF01433"/>
    </source>
</evidence>
<dbReference type="RefSeq" id="WP_183588293.1">
    <property type="nucleotide sequence ID" value="NZ_JACHCA010000008.1"/>
</dbReference>
<name>A0A841JDP4_9SPHI</name>
<dbReference type="InterPro" id="IPR014782">
    <property type="entry name" value="Peptidase_M1_dom"/>
</dbReference>
<evidence type="ECO:0000256" key="2">
    <source>
        <dbReference type="SAM" id="SignalP"/>
    </source>
</evidence>
<feature type="signal peptide" evidence="2">
    <location>
        <begin position="1"/>
        <end position="20"/>
    </location>
</feature>
<dbReference type="GO" id="GO:0016020">
    <property type="term" value="C:membrane"/>
    <property type="evidence" value="ECO:0007669"/>
    <property type="project" value="TreeGrafter"/>
</dbReference>
<keyword evidence="2" id="KW-0732">Signal</keyword>
<comment type="caution">
    <text evidence="4">The sequence shown here is derived from an EMBL/GenBank/DDBJ whole genome shotgun (WGS) entry which is preliminary data.</text>
</comment>
<dbReference type="SUPFAM" id="SSF55486">
    <property type="entry name" value="Metalloproteases ('zincins'), catalytic domain"/>
    <property type="match status" value="1"/>
</dbReference>
<dbReference type="GO" id="GO:0042277">
    <property type="term" value="F:peptide binding"/>
    <property type="evidence" value="ECO:0007669"/>
    <property type="project" value="TreeGrafter"/>
</dbReference>
<proteinExistence type="predicted"/>
<dbReference type="CDD" id="cd09604">
    <property type="entry name" value="M1_APN_like"/>
    <property type="match status" value="1"/>
</dbReference>
<dbReference type="GO" id="GO:0043171">
    <property type="term" value="P:peptide catabolic process"/>
    <property type="evidence" value="ECO:0007669"/>
    <property type="project" value="TreeGrafter"/>
</dbReference>
<gene>
    <name evidence="4" type="ORF">HDF22_003142</name>
</gene>
<evidence type="ECO:0000313" key="5">
    <source>
        <dbReference type="Proteomes" id="UP000548326"/>
    </source>
</evidence>
<dbReference type="Proteomes" id="UP000548326">
    <property type="component" value="Unassembled WGS sequence"/>
</dbReference>
<accession>A0A841JDP4</accession>
<dbReference type="GO" id="GO:0005615">
    <property type="term" value="C:extracellular space"/>
    <property type="evidence" value="ECO:0007669"/>
    <property type="project" value="TreeGrafter"/>
</dbReference>
<dbReference type="InterPro" id="IPR050344">
    <property type="entry name" value="Peptidase_M1_aminopeptidases"/>
</dbReference>
<organism evidence="4 5">
    <name type="scientific">Mucilaginibacter lappiensis</name>
    <dbReference type="NCBI Taxonomy" id="354630"/>
    <lineage>
        <taxon>Bacteria</taxon>
        <taxon>Pseudomonadati</taxon>
        <taxon>Bacteroidota</taxon>
        <taxon>Sphingobacteriia</taxon>
        <taxon>Sphingobacteriales</taxon>
        <taxon>Sphingobacteriaceae</taxon>
        <taxon>Mucilaginibacter</taxon>
    </lineage>
</organism>
<evidence type="ECO:0000256" key="1">
    <source>
        <dbReference type="SAM" id="MobiDB-lite"/>
    </source>
</evidence>
<dbReference type="GO" id="GO:0070006">
    <property type="term" value="F:metalloaminopeptidase activity"/>
    <property type="evidence" value="ECO:0007669"/>
    <property type="project" value="TreeGrafter"/>
</dbReference>
<dbReference type="GO" id="GO:0008270">
    <property type="term" value="F:zinc ion binding"/>
    <property type="evidence" value="ECO:0007669"/>
    <property type="project" value="InterPro"/>
</dbReference>
<feature type="chain" id="PRO_5032472588" description="Peptidase M1 membrane alanine aminopeptidase domain-containing protein" evidence="2">
    <location>
        <begin position="21"/>
        <end position="778"/>
    </location>
</feature>
<feature type="region of interest" description="Disordered" evidence="1">
    <location>
        <begin position="759"/>
        <end position="778"/>
    </location>
</feature>
<dbReference type="PANTHER" id="PTHR11533:SF174">
    <property type="entry name" value="PUROMYCIN-SENSITIVE AMINOPEPTIDASE-RELATED"/>
    <property type="match status" value="1"/>
</dbReference>
<dbReference type="Pfam" id="PF01433">
    <property type="entry name" value="Peptidase_M1"/>
    <property type="match status" value="1"/>
</dbReference>
<sequence>MNKFYFALFSCTLLTSSAWAQYDNNPGSNHGNRFEQLGTMISTPNEYRSASGAPGPKYWQQKADYEINATLNDDKQRLDGNETITYTNNSPDPLTYLWLQLDENEHKKDAESAKFDESKMQSKMTIRQLQGIIGHDLDLGNHIVSVKDANGTTLNYTINQTMMRIELPVTLQPGQKFRFKINWWYNISDRLTIGGRGGYEYFPEDGNYLYTMTQWYPRMAVYSDFQGWQNKQFTGRGEFALTFGDFKVSMNVPADHIVGGTGQCSNYAQTLTAAQLKRWNAAQSATSPQEIVTLDEVKQTMKNHATARKTWTFHAENVRDFAWVSSRRIVWDAMSTQIDGGKKVMAMSYYGPEAYPLYRKYSTKVVAHTLKTYSKHTFPYPYPVAISVEASNGMEYPMICFNYGRAEKDGTYSEATKNGMIGVIIHEVGHNFFPMIVNSDERQWTWMDEGLNTFCQYMAEQEWDSRYPSQRGPAYKIVDYMKMPKDQLEPIMTNSENIVMFGPNAYSKPATALNILRETVMGRELFDYAFKTYAHRWAFKHPTPADFFRTMEDASAVDLDWFWRGWFYGIEPVDVSIDSVKYYRLNTKNPAVEGTADRAQYDRNLENISTTRNKEGGTRFAVEADTSLQDFYSKWDRFAATPATAQSYQTMYNAATPAEKKLYDSKNYFYEVSFSNKGGLVTPLIMEWTYADGTKEVEKISAYIWRKNENKITKVFAKTKEVKGIKLDPYRETADIDESNNSWPREYQPSRFELFKQQSLPRGVTAGPNPMQQAQKSQ</sequence>
<dbReference type="PANTHER" id="PTHR11533">
    <property type="entry name" value="PROTEASE M1 ZINC METALLOPROTEASE"/>
    <property type="match status" value="1"/>
</dbReference>